<dbReference type="InParanoid" id="A0A6P7Y2E2"/>
<comment type="similarity">
    <text evidence="1">Belongs to the PhzF family.</text>
</comment>
<dbReference type="RefSeq" id="XP_030059003.1">
    <property type="nucleotide sequence ID" value="XM_030203143.1"/>
</dbReference>
<dbReference type="OrthoDB" id="75169at2759"/>
<dbReference type="FunFam" id="3.10.310.10:FF:000013">
    <property type="entry name" value="Phenazine biosynthesis-like domain-containing protein 1"/>
    <property type="match status" value="1"/>
</dbReference>
<protein>
    <submittedName>
        <fullName evidence="5">Phenazine biosynthesis-like domain-containing protein</fullName>
    </submittedName>
</protein>
<sequence length="297" mass="33407">MQESFCRKTMQISTFIVDAFTRQPFSGNPAAVCLLEKELDEDLHQKIAAEMNLSETAFIRKLEPTDDFSRSSRFGLRWFTPTNEVNLCGHATLASATVLFHQKLNRNPSLTFVTRSGELYTRQAEDGIVIDLPLYSTYKQDRQEIEELIKAAVGDSKVQDIRYSPDTKKLLVRLSDNYERLDLEKLKVDPQNLLRAEKTGNLEGVIITLKGGFCGNNKSYDFCSRYFAPWHGVPEDPVTGSAHAVLSSYWAETLGKTEMLAYQCSRRGGELKITVRGDGRVDIRGQAVIVLTGNLVL</sequence>
<dbReference type="PANTHER" id="PTHR13774">
    <property type="entry name" value="PHENAZINE BIOSYNTHESIS PROTEIN"/>
    <property type="match status" value="1"/>
</dbReference>
<reference evidence="5" key="1">
    <citation type="submission" date="2025-08" db="UniProtKB">
        <authorList>
            <consortium name="RefSeq"/>
        </authorList>
    </citation>
    <scope>IDENTIFICATION</scope>
</reference>
<dbReference type="PIRSF" id="PIRSF016184">
    <property type="entry name" value="PhzC_PhzF"/>
    <property type="match status" value="1"/>
</dbReference>
<keyword evidence="2" id="KW-0413">Isomerase</keyword>
<evidence type="ECO:0000256" key="1">
    <source>
        <dbReference type="ARBA" id="ARBA00008270"/>
    </source>
</evidence>
<dbReference type="PANTHER" id="PTHR13774:SF17">
    <property type="entry name" value="PHENAZINE BIOSYNTHESIS-LIKE DOMAIN-CONTAINING PROTEIN"/>
    <property type="match status" value="1"/>
</dbReference>
<proteinExistence type="inferred from homology"/>
<gene>
    <name evidence="5" type="primary">PBLD</name>
</gene>
<dbReference type="AlphaFoldDB" id="A0A6P7Y2E2"/>
<evidence type="ECO:0000256" key="2">
    <source>
        <dbReference type="ARBA" id="ARBA00023235"/>
    </source>
</evidence>
<dbReference type="Pfam" id="PF02567">
    <property type="entry name" value="PhzC-PhzF"/>
    <property type="match status" value="1"/>
</dbReference>
<dbReference type="GO" id="GO:0005737">
    <property type="term" value="C:cytoplasm"/>
    <property type="evidence" value="ECO:0007669"/>
    <property type="project" value="TreeGrafter"/>
</dbReference>
<dbReference type="GO" id="GO:0016853">
    <property type="term" value="F:isomerase activity"/>
    <property type="evidence" value="ECO:0007669"/>
    <property type="project" value="UniProtKB-KW"/>
</dbReference>
<dbReference type="InterPro" id="IPR003719">
    <property type="entry name" value="Phenazine_PhzF-like"/>
</dbReference>
<dbReference type="Proteomes" id="UP000515156">
    <property type="component" value="Chromosome 5"/>
</dbReference>
<dbReference type="KEGG" id="muo:115470184"/>
<dbReference type="CTD" id="64081"/>
<dbReference type="FunCoup" id="A0A6P7Y2E2">
    <property type="interactions" value="222"/>
</dbReference>
<organism evidence="4 5">
    <name type="scientific">Microcaecilia unicolor</name>
    <dbReference type="NCBI Taxonomy" id="1415580"/>
    <lineage>
        <taxon>Eukaryota</taxon>
        <taxon>Metazoa</taxon>
        <taxon>Chordata</taxon>
        <taxon>Craniata</taxon>
        <taxon>Vertebrata</taxon>
        <taxon>Euteleostomi</taxon>
        <taxon>Amphibia</taxon>
        <taxon>Gymnophiona</taxon>
        <taxon>Siphonopidae</taxon>
        <taxon>Microcaecilia</taxon>
    </lineage>
</organism>
<feature type="active site" evidence="3">
    <location>
        <position position="55"/>
    </location>
</feature>
<name>A0A6P7Y2E2_9AMPH</name>
<evidence type="ECO:0000256" key="3">
    <source>
        <dbReference type="PIRSR" id="PIRSR016184-1"/>
    </source>
</evidence>
<keyword evidence="4" id="KW-1185">Reference proteome</keyword>
<dbReference type="SUPFAM" id="SSF54506">
    <property type="entry name" value="Diaminopimelate epimerase-like"/>
    <property type="match status" value="1"/>
</dbReference>
<dbReference type="NCBIfam" id="TIGR00654">
    <property type="entry name" value="PhzF_family"/>
    <property type="match status" value="1"/>
</dbReference>
<dbReference type="GeneID" id="115470184"/>
<dbReference type="Gene3D" id="3.10.310.10">
    <property type="entry name" value="Diaminopimelate Epimerase, Chain A, domain 1"/>
    <property type="match status" value="2"/>
</dbReference>
<evidence type="ECO:0000313" key="4">
    <source>
        <dbReference type="Proteomes" id="UP000515156"/>
    </source>
</evidence>
<evidence type="ECO:0000313" key="5">
    <source>
        <dbReference type="RefSeq" id="XP_030059003.1"/>
    </source>
</evidence>
<accession>A0A6P7Y2E2</accession>